<dbReference type="KEGG" id="lrs:PX52LOC_05183"/>
<sequence length="346" mass="37509">MSSESPASILVVDDSPVVSTFVRRLLEKEGYEVSVAADGAAALAAIAARGPELVVLDVDMPGLNGLEVCRRIKAAPVTRLLPVLILTGTDLENARVTAWEFGADEFLTKPFRSVELVSRCRSLIRQKRLVDERDSTESVMYAMVRAIEAKSGFTHAHSDRVGEYAITLATRLGLPETDRELLRRGAALHDVGKISTPDAILDKPGRLTPEEYAVVKQHTTEGARIVEPLRSARSLIPLIRWHHERMDGTGYPDGLPAGTLPLLVRVLAVADVYDALASVRPYRGAMSHDLCRSMMEKDAAGGGLDPDLVHTFFEVVANTLATSESLPKCVDVVPAARIEVGTSRSP</sequence>
<evidence type="ECO:0000313" key="5">
    <source>
        <dbReference type="Proteomes" id="UP000324974"/>
    </source>
</evidence>
<evidence type="ECO:0000313" key="4">
    <source>
        <dbReference type="EMBL" id="QEL18169.1"/>
    </source>
</evidence>
<feature type="domain" description="HD-GYP" evidence="3">
    <location>
        <begin position="132"/>
        <end position="328"/>
    </location>
</feature>
<dbReference type="CDD" id="cd00077">
    <property type="entry name" value="HDc"/>
    <property type="match status" value="1"/>
</dbReference>
<dbReference type="InterPro" id="IPR006675">
    <property type="entry name" value="HDIG_dom"/>
</dbReference>
<keyword evidence="5" id="KW-1185">Reference proteome</keyword>
<dbReference type="Pfam" id="PF13487">
    <property type="entry name" value="HD_5"/>
    <property type="match status" value="1"/>
</dbReference>
<dbReference type="SUPFAM" id="SSF109604">
    <property type="entry name" value="HD-domain/PDEase-like"/>
    <property type="match status" value="1"/>
</dbReference>
<keyword evidence="1" id="KW-0597">Phosphoprotein</keyword>
<dbReference type="Gene3D" id="1.10.3210.10">
    <property type="entry name" value="Hypothetical protein af1432"/>
    <property type="match status" value="1"/>
</dbReference>
<dbReference type="SUPFAM" id="SSF52172">
    <property type="entry name" value="CheY-like"/>
    <property type="match status" value="1"/>
</dbReference>
<dbReference type="NCBIfam" id="TIGR00277">
    <property type="entry name" value="HDIG"/>
    <property type="match status" value="1"/>
</dbReference>
<dbReference type="Proteomes" id="UP000324974">
    <property type="component" value="Chromosome"/>
</dbReference>
<dbReference type="InterPro" id="IPR052020">
    <property type="entry name" value="Cyclic_di-GMP/3'3'-cGAMP_PDE"/>
</dbReference>
<dbReference type="SMART" id="SM00471">
    <property type="entry name" value="HDc"/>
    <property type="match status" value="1"/>
</dbReference>
<dbReference type="InterPro" id="IPR003607">
    <property type="entry name" value="HD/PDEase_dom"/>
</dbReference>
<evidence type="ECO:0000259" key="3">
    <source>
        <dbReference type="PROSITE" id="PS51832"/>
    </source>
</evidence>
<dbReference type="PROSITE" id="PS50110">
    <property type="entry name" value="RESPONSE_REGULATORY"/>
    <property type="match status" value="1"/>
</dbReference>
<evidence type="ECO:0000256" key="1">
    <source>
        <dbReference type="PROSITE-ProRule" id="PRU00169"/>
    </source>
</evidence>
<dbReference type="Pfam" id="PF00072">
    <property type="entry name" value="Response_reg"/>
    <property type="match status" value="1"/>
</dbReference>
<feature type="modified residue" description="4-aspartylphosphate" evidence="1">
    <location>
        <position position="57"/>
    </location>
</feature>
<dbReference type="InterPro" id="IPR037522">
    <property type="entry name" value="HD_GYP_dom"/>
</dbReference>
<dbReference type="AlphaFoldDB" id="A0A5C1AFH3"/>
<dbReference type="PROSITE" id="PS51832">
    <property type="entry name" value="HD_GYP"/>
    <property type="match status" value="1"/>
</dbReference>
<dbReference type="SMART" id="SM00448">
    <property type="entry name" value="REC"/>
    <property type="match status" value="1"/>
</dbReference>
<dbReference type="PANTHER" id="PTHR45228">
    <property type="entry name" value="CYCLIC DI-GMP PHOSPHODIESTERASE TM_0186-RELATED"/>
    <property type="match status" value="1"/>
</dbReference>
<feature type="domain" description="Response regulatory" evidence="2">
    <location>
        <begin position="8"/>
        <end position="124"/>
    </location>
</feature>
<dbReference type="Gene3D" id="3.40.50.2300">
    <property type="match status" value="1"/>
</dbReference>
<accession>A0A5C1AFH3</accession>
<dbReference type="InterPro" id="IPR001789">
    <property type="entry name" value="Sig_transdc_resp-reg_receiver"/>
</dbReference>
<dbReference type="PANTHER" id="PTHR45228:SF4">
    <property type="entry name" value="LIPOPROTEIN"/>
    <property type="match status" value="1"/>
</dbReference>
<dbReference type="RefSeq" id="WP_149112697.1">
    <property type="nucleotide sequence ID" value="NZ_CP042425.1"/>
</dbReference>
<dbReference type="EMBL" id="CP042425">
    <property type="protein sequence ID" value="QEL18169.1"/>
    <property type="molecule type" value="Genomic_DNA"/>
</dbReference>
<protein>
    <submittedName>
        <fullName evidence="4">HD domain-containing protein</fullName>
    </submittedName>
</protein>
<evidence type="ECO:0000259" key="2">
    <source>
        <dbReference type="PROSITE" id="PS50110"/>
    </source>
</evidence>
<organism evidence="4 5">
    <name type="scientific">Limnoglobus roseus</name>
    <dbReference type="NCBI Taxonomy" id="2598579"/>
    <lineage>
        <taxon>Bacteria</taxon>
        <taxon>Pseudomonadati</taxon>
        <taxon>Planctomycetota</taxon>
        <taxon>Planctomycetia</taxon>
        <taxon>Gemmatales</taxon>
        <taxon>Gemmataceae</taxon>
        <taxon>Limnoglobus</taxon>
    </lineage>
</organism>
<proteinExistence type="predicted"/>
<name>A0A5C1AFH3_9BACT</name>
<dbReference type="GO" id="GO:0000160">
    <property type="term" value="P:phosphorelay signal transduction system"/>
    <property type="evidence" value="ECO:0007669"/>
    <property type="project" value="InterPro"/>
</dbReference>
<gene>
    <name evidence="4" type="ORF">PX52LOC_05183</name>
</gene>
<reference evidence="5" key="1">
    <citation type="submission" date="2019-08" db="EMBL/GenBank/DDBJ databases">
        <title>Limnoglobus roseus gen. nov., sp. nov., a novel freshwater planctomycete with a giant genome from the family Gemmataceae.</title>
        <authorList>
            <person name="Kulichevskaya I.S."/>
            <person name="Naumoff D.G."/>
            <person name="Miroshnikov K."/>
            <person name="Ivanova A."/>
            <person name="Philippov D.A."/>
            <person name="Hakobyan A."/>
            <person name="Rijpstra I.C."/>
            <person name="Sinninghe Damste J.S."/>
            <person name="Liesack W."/>
            <person name="Dedysh S.N."/>
        </authorList>
    </citation>
    <scope>NUCLEOTIDE SEQUENCE [LARGE SCALE GENOMIC DNA]</scope>
    <source>
        <strain evidence="5">PX52</strain>
    </source>
</reference>
<dbReference type="InterPro" id="IPR011006">
    <property type="entry name" value="CheY-like_superfamily"/>
</dbReference>
<dbReference type="OrthoDB" id="263603at2"/>